<keyword evidence="1" id="KW-0175">Coiled coil</keyword>
<dbReference type="EMBL" id="AMQS01000035">
    <property type="protein sequence ID" value="EKF50680.1"/>
    <property type="molecule type" value="Genomic_DNA"/>
</dbReference>
<proteinExistence type="predicted"/>
<evidence type="ECO:0000313" key="2">
    <source>
        <dbReference type="EMBL" id="EKF50680.1"/>
    </source>
</evidence>
<evidence type="ECO:0008006" key="4">
    <source>
        <dbReference type="Google" id="ProtNLM"/>
    </source>
</evidence>
<dbReference type="Proteomes" id="UP000006787">
    <property type="component" value="Unassembled WGS sequence"/>
</dbReference>
<dbReference type="eggNOG" id="ENOG5030G17">
    <property type="taxonomic scope" value="Bacteria"/>
</dbReference>
<dbReference type="InterPro" id="IPR012865">
    <property type="entry name" value="DUF1642"/>
</dbReference>
<comment type="caution">
    <text evidence="2">The sequence shown here is derived from an EMBL/GenBank/DDBJ whole genome shotgun (WGS) entry which is preliminary data.</text>
</comment>
<dbReference type="AlphaFoldDB" id="K2PGZ8"/>
<reference evidence="2 3" key="1">
    <citation type="journal article" date="2012" name="J. Bacteriol.">
        <title>Genome Sequence of the Bacteriocin-Producing Strain Lactococcus garvieae DCC43.</title>
        <authorList>
            <person name="Gabrielsen C."/>
            <person name="Brede D.A."/>
            <person name="Hernandez P.E."/>
            <person name="Nes I.F."/>
            <person name="Diep D.B."/>
        </authorList>
    </citation>
    <scope>NUCLEOTIDE SEQUENCE [LARGE SCALE GENOMIC DNA]</scope>
    <source>
        <strain evidence="2 3">DCC43</strain>
    </source>
</reference>
<feature type="coiled-coil region" evidence="1">
    <location>
        <begin position="53"/>
        <end position="136"/>
    </location>
</feature>
<gene>
    <name evidence="2" type="ORF">C426_1970</name>
</gene>
<name>K2PGZ8_9LACT</name>
<accession>K2PGZ8</accession>
<dbReference type="Pfam" id="PF07852">
    <property type="entry name" value="DUF1642"/>
    <property type="match status" value="1"/>
</dbReference>
<protein>
    <recommendedName>
        <fullName evidence="4">Phage protein</fullName>
    </recommendedName>
</protein>
<sequence length="258" mass="30033">MKKFEEELFSEVPCKFGLSTEGEYKQSILVKHFGDWISPEDHQAEVWKIELQNLKYREELARMQKSLRKKNKAIKELNGAVKKTKARLKECEKLRIEANNEAASEYSRKCEVVEERAEFKREIEKLKSQLEKQQPEIPEFVANYIEAAKEDFWTLLSAMDDSNLSSRVGDWLKGGNFTNQEIFAQAWLNGYTVAKEKRFYLKDNRELESVGDTCIGYVTLYLKNDGYLTTNKTRAGQFTQSEIDSMAADSYEQIEVEE</sequence>
<organism evidence="2 3">
    <name type="scientific">Lactococcus garvieae DCC43</name>
    <dbReference type="NCBI Taxonomy" id="1231377"/>
    <lineage>
        <taxon>Bacteria</taxon>
        <taxon>Bacillati</taxon>
        <taxon>Bacillota</taxon>
        <taxon>Bacilli</taxon>
        <taxon>Lactobacillales</taxon>
        <taxon>Streptococcaceae</taxon>
        <taxon>Lactococcus</taxon>
    </lineage>
</organism>
<evidence type="ECO:0000256" key="1">
    <source>
        <dbReference type="SAM" id="Coils"/>
    </source>
</evidence>
<evidence type="ECO:0000313" key="3">
    <source>
        <dbReference type="Proteomes" id="UP000006787"/>
    </source>
</evidence>
<dbReference type="PATRIC" id="fig|1231377.3.peg.1950"/>